<organism evidence="1 2">
    <name type="scientific">Mobilicoccus caccae</name>
    <dbReference type="NCBI Taxonomy" id="1859295"/>
    <lineage>
        <taxon>Bacteria</taxon>
        <taxon>Bacillati</taxon>
        <taxon>Actinomycetota</taxon>
        <taxon>Actinomycetes</taxon>
        <taxon>Micrococcales</taxon>
        <taxon>Dermatophilaceae</taxon>
        <taxon>Mobilicoccus</taxon>
    </lineage>
</organism>
<reference evidence="2" key="1">
    <citation type="journal article" date="2019" name="Int. J. Syst. Evol. Microbiol.">
        <title>The Global Catalogue of Microorganisms (GCM) 10K type strain sequencing project: providing services to taxonomists for standard genome sequencing and annotation.</title>
        <authorList>
            <consortium name="The Broad Institute Genomics Platform"/>
            <consortium name="The Broad Institute Genome Sequencing Center for Infectious Disease"/>
            <person name="Wu L."/>
            <person name="Ma J."/>
        </authorList>
    </citation>
    <scope>NUCLEOTIDE SEQUENCE [LARGE SCALE GENOMIC DNA]</scope>
    <source>
        <strain evidence="2">NBRC 113072</strain>
    </source>
</reference>
<accession>A0ABQ6IX35</accession>
<proteinExistence type="predicted"/>
<dbReference type="Proteomes" id="UP001157126">
    <property type="component" value="Unassembled WGS sequence"/>
</dbReference>
<name>A0ABQ6IX35_9MICO</name>
<evidence type="ECO:0000313" key="1">
    <source>
        <dbReference type="EMBL" id="GMA41850.1"/>
    </source>
</evidence>
<protein>
    <submittedName>
        <fullName evidence="1">Uncharacterized protein</fullName>
    </submittedName>
</protein>
<keyword evidence="2" id="KW-1185">Reference proteome</keyword>
<sequence length="144" mass="16300">MGRLPTTMPDQHPERRGGALKRTLQTYLQSVADPSPIDVVRGLDETVQPRTEYRCLNPVCDQMCAWPSGYAAGRPTRFCSRSCRQMFDRVRARLAWEVDTLEEWLQHADLLAKDRAALERAAGQRRWALERYPVTGVGAGQPTS</sequence>
<dbReference type="EMBL" id="BSUO01000001">
    <property type="protein sequence ID" value="GMA41850.1"/>
    <property type="molecule type" value="Genomic_DNA"/>
</dbReference>
<comment type="caution">
    <text evidence="1">The sequence shown here is derived from an EMBL/GenBank/DDBJ whole genome shotgun (WGS) entry which is preliminary data.</text>
</comment>
<gene>
    <name evidence="1" type="ORF">GCM10025883_38950</name>
</gene>
<evidence type="ECO:0000313" key="2">
    <source>
        <dbReference type="Proteomes" id="UP001157126"/>
    </source>
</evidence>